<dbReference type="EMBL" id="DXGD01000164">
    <property type="protein sequence ID" value="HIW99392.1"/>
    <property type="molecule type" value="Genomic_DNA"/>
</dbReference>
<proteinExistence type="predicted"/>
<reference evidence="2" key="2">
    <citation type="submission" date="2021-04" db="EMBL/GenBank/DDBJ databases">
        <authorList>
            <person name="Gilroy R."/>
        </authorList>
    </citation>
    <scope>NUCLEOTIDE SEQUENCE</scope>
    <source>
        <strain evidence="2">ChiHejej3B27-3195</strain>
    </source>
</reference>
<evidence type="ECO:0000313" key="2">
    <source>
        <dbReference type="EMBL" id="HIW99392.1"/>
    </source>
</evidence>
<dbReference type="AlphaFoldDB" id="A0A9D1S3J9"/>
<dbReference type="Proteomes" id="UP000824151">
    <property type="component" value="Unassembled WGS sequence"/>
</dbReference>
<feature type="compositionally biased region" description="Basic and acidic residues" evidence="1">
    <location>
        <begin position="117"/>
        <end position="128"/>
    </location>
</feature>
<evidence type="ECO:0000256" key="1">
    <source>
        <dbReference type="SAM" id="MobiDB-lite"/>
    </source>
</evidence>
<feature type="region of interest" description="Disordered" evidence="1">
    <location>
        <begin position="84"/>
        <end position="142"/>
    </location>
</feature>
<accession>A0A9D1S3J9</accession>
<organism evidence="2 3">
    <name type="scientific">Candidatus Nesterenkonia stercoripullorum</name>
    <dbReference type="NCBI Taxonomy" id="2838701"/>
    <lineage>
        <taxon>Bacteria</taxon>
        <taxon>Bacillati</taxon>
        <taxon>Actinomycetota</taxon>
        <taxon>Actinomycetes</taxon>
        <taxon>Micrococcales</taxon>
        <taxon>Micrococcaceae</taxon>
        <taxon>Nesterenkonia</taxon>
    </lineage>
</organism>
<comment type="caution">
    <text evidence="2">The sequence shown here is derived from an EMBL/GenBank/DDBJ whole genome shotgun (WGS) entry which is preliminary data.</text>
</comment>
<sequence>MEPMRRCTRNSCEQRAVATLTYSYQDSTVVVGPISVYSEPHTYDLCAQHADSLVPPRGWEVLHLDREGRSAAQADDLLALADAVRRDGRGLPPSRRTHRDEAEPGSTAHEPGTLPSRDNRARLSRPESEPLVTRGHLRMLGD</sequence>
<protein>
    <submittedName>
        <fullName evidence="2">DUF3499 domain-containing protein</fullName>
    </submittedName>
</protein>
<reference evidence="2" key="1">
    <citation type="journal article" date="2021" name="PeerJ">
        <title>Extensive microbial diversity within the chicken gut microbiome revealed by metagenomics and culture.</title>
        <authorList>
            <person name="Gilroy R."/>
            <person name="Ravi A."/>
            <person name="Getino M."/>
            <person name="Pursley I."/>
            <person name="Horton D.L."/>
            <person name="Alikhan N.F."/>
            <person name="Baker D."/>
            <person name="Gharbi K."/>
            <person name="Hall N."/>
            <person name="Watson M."/>
            <person name="Adriaenssens E.M."/>
            <person name="Foster-Nyarko E."/>
            <person name="Jarju S."/>
            <person name="Secka A."/>
            <person name="Antonio M."/>
            <person name="Oren A."/>
            <person name="Chaudhuri R.R."/>
            <person name="La Ragione R."/>
            <person name="Hildebrand F."/>
            <person name="Pallen M.J."/>
        </authorList>
    </citation>
    <scope>NUCLEOTIDE SEQUENCE</scope>
    <source>
        <strain evidence="2">ChiHejej3B27-3195</strain>
    </source>
</reference>
<evidence type="ECO:0000313" key="3">
    <source>
        <dbReference type="Proteomes" id="UP000824151"/>
    </source>
</evidence>
<gene>
    <name evidence="2" type="ORF">H9871_04545</name>
</gene>
<dbReference type="InterPro" id="IPR021888">
    <property type="entry name" value="DUF3499"/>
</dbReference>
<dbReference type="Pfam" id="PF12005">
    <property type="entry name" value="DUF3499"/>
    <property type="match status" value="1"/>
</dbReference>
<name>A0A9D1S3J9_9MICC</name>